<evidence type="ECO:0000256" key="1">
    <source>
        <dbReference type="SAM" id="Phobius"/>
    </source>
</evidence>
<evidence type="ECO:0000313" key="3">
    <source>
        <dbReference type="Proteomes" id="UP001341840"/>
    </source>
</evidence>
<evidence type="ECO:0008006" key="4">
    <source>
        <dbReference type="Google" id="ProtNLM"/>
    </source>
</evidence>
<dbReference type="Proteomes" id="UP001341840">
    <property type="component" value="Unassembled WGS sequence"/>
</dbReference>
<comment type="caution">
    <text evidence="2">The sequence shown here is derived from an EMBL/GenBank/DDBJ whole genome shotgun (WGS) entry which is preliminary data.</text>
</comment>
<evidence type="ECO:0000313" key="2">
    <source>
        <dbReference type="EMBL" id="MED6220711.1"/>
    </source>
</evidence>
<gene>
    <name evidence="2" type="ORF">PIB30_047469</name>
</gene>
<accession>A0ABU6ZFI1</accession>
<keyword evidence="1" id="KW-1133">Transmembrane helix</keyword>
<organism evidence="2 3">
    <name type="scientific">Stylosanthes scabra</name>
    <dbReference type="NCBI Taxonomy" id="79078"/>
    <lineage>
        <taxon>Eukaryota</taxon>
        <taxon>Viridiplantae</taxon>
        <taxon>Streptophyta</taxon>
        <taxon>Embryophyta</taxon>
        <taxon>Tracheophyta</taxon>
        <taxon>Spermatophyta</taxon>
        <taxon>Magnoliopsida</taxon>
        <taxon>eudicotyledons</taxon>
        <taxon>Gunneridae</taxon>
        <taxon>Pentapetalae</taxon>
        <taxon>rosids</taxon>
        <taxon>fabids</taxon>
        <taxon>Fabales</taxon>
        <taxon>Fabaceae</taxon>
        <taxon>Papilionoideae</taxon>
        <taxon>50 kb inversion clade</taxon>
        <taxon>dalbergioids sensu lato</taxon>
        <taxon>Dalbergieae</taxon>
        <taxon>Pterocarpus clade</taxon>
        <taxon>Stylosanthes</taxon>
    </lineage>
</organism>
<sequence length="177" mass="20365">MTNSESILRFRDPSSISRRGQSSDTRTRTLGDYSIGGDSRTCTVSSDSVRQPRKKKFVSPKCYCGSHAIIFQSCTKLNPDRFFLGCPHFNTSQPHCKFFYWLDMLVEENTEEAGTCRNNIFMVRRLRELEQRVLELNMELNIQMQNDIKSIQDNKGLRMSMVGLIIILLVIALRGMV</sequence>
<feature type="transmembrane region" description="Helical" evidence="1">
    <location>
        <begin position="157"/>
        <end position="176"/>
    </location>
</feature>
<dbReference type="PANTHER" id="PTHR33248">
    <property type="entry name" value="ZINC ION-BINDING PROTEIN"/>
    <property type="match status" value="1"/>
</dbReference>
<keyword evidence="3" id="KW-1185">Reference proteome</keyword>
<keyword evidence="1" id="KW-0472">Membrane</keyword>
<name>A0ABU6ZFI1_9FABA</name>
<keyword evidence="1" id="KW-0812">Transmembrane</keyword>
<proteinExistence type="predicted"/>
<reference evidence="2 3" key="1">
    <citation type="journal article" date="2023" name="Plants (Basel)">
        <title>Bridging the Gap: Combining Genomics and Transcriptomics Approaches to Understand Stylosanthes scabra, an Orphan Legume from the Brazilian Caatinga.</title>
        <authorList>
            <person name="Ferreira-Neto J.R.C."/>
            <person name="da Silva M.D."/>
            <person name="Binneck E."/>
            <person name="de Melo N.F."/>
            <person name="da Silva R.H."/>
            <person name="de Melo A.L.T.M."/>
            <person name="Pandolfi V."/>
            <person name="Bustamante F.O."/>
            <person name="Brasileiro-Vidal A.C."/>
            <person name="Benko-Iseppon A.M."/>
        </authorList>
    </citation>
    <scope>NUCLEOTIDE SEQUENCE [LARGE SCALE GENOMIC DNA]</scope>
    <source>
        <tissue evidence="2">Leaves</tissue>
    </source>
</reference>
<dbReference type="EMBL" id="JASCZI010272164">
    <property type="protein sequence ID" value="MED6220711.1"/>
    <property type="molecule type" value="Genomic_DNA"/>
</dbReference>
<protein>
    <recommendedName>
        <fullName evidence="4">Zinc finger GRF-type domain-containing protein</fullName>
    </recommendedName>
</protein>